<proteinExistence type="predicted"/>
<keyword evidence="2" id="KW-1185">Reference proteome</keyword>
<comment type="caution">
    <text evidence="1">The sequence shown here is derived from an EMBL/GenBank/DDBJ whole genome shotgun (WGS) entry which is preliminary data.</text>
</comment>
<evidence type="ECO:0000313" key="1">
    <source>
        <dbReference type="EMBL" id="CUN58742.1"/>
    </source>
</evidence>
<gene>
    <name evidence="1" type="ORF">ERS852473_00558</name>
</gene>
<accession>A0ABP2AMS8</accession>
<name>A0ABP2AMS8_SARVE</name>
<evidence type="ECO:0000313" key="2">
    <source>
        <dbReference type="Proteomes" id="UP000095488"/>
    </source>
</evidence>
<dbReference type="EMBL" id="CYZR01000002">
    <property type="protein sequence ID" value="CUN58742.1"/>
    <property type="molecule type" value="Genomic_DNA"/>
</dbReference>
<protein>
    <submittedName>
        <fullName evidence="1">Uncharacterized protein</fullName>
    </submittedName>
</protein>
<dbReference type="RefSeq" id="WP_055257449.1">
    <property type="nucleotide sequence ID" value="NZ_BCMV01000020.1"/>
</dbReference>
<dbReference type="Proteomes" id="UP000095488">
    <property type="component" value="Unassembled WGS sequence"/>
</dbReference>
<reference evidence="1 2" key="1">
    <citation type="submission" date="2015-09" db="EMBL/GenBank/DDBJ databases">
        <authorList>
            <consortium name="Pathogen Informatics"/>
            <person name="Wu L."/>
            <person name="Ma J."/>
        </authorList>
    </citation>
    <scope>NUCLEOTIDE SEQUENCE [LARGE SCALE GENOMIC DNA]</scope>
    <source>
        <strain evidence="1 2">2789STDY5834858</strain>
    </source>
</reference>
<organism evidence="1 2">
    <name type="scientific">Sarcina ventriculi</name>
    <name type="common">Clostridium ventriculi</name>
    <dbReference type="NCBI Taxonomy" id="1267"/>
    <lineage>
        <taxon>Bacteria</taxon>
        <taxon>Bacillati</taxon>
        <taxon>Bacillota</taxon>
        <taxon>Clostridia</taxon>
        <taxon>Eubacteriales</taxon>
        <taxon>Clostridiaceae</taxon>
        <taxon>Sarcina</taxon>
    </lineage>
</organism>
<sequence length="286" mass="32718">MNNPTIIIAHNIKDRIRIKMSHPLRNEKEVINELLKRDGINDVVYNKITKSIVFNYSDYKVPIDELIMRFVVAYSKDFDLIPIRFVHKLSSKKIPPMTYYSLATIIIGSVSKYITTNSNIHDFLNWAAVGTTLGAIGEHAYNEINERGYFDPEIVSVMYLINSISKGNFLSSSAITWLTTFGRHLFDASNGRIMINVREIKNQSTLESYYDLLVVPDLDRKKRTNTLKMFLEKFIEGQGSTMKKNFVLTSNELVKSQDKILSGFEKGPSLMVIGEKSTKLFNNALR</sequence>